<feature type="signal peptide" evidence="1">
    <location>
        <begin position="1"/>
        <end position="23"/>
    </location>
</feature>
<keyword evidence="3" id="KW-1185">Reference proteome</keyword>
<evidence type="ECO:0000313" key="2">
    <source>
        <dbReference type="EMBL" id="STZ58088.1"/>
    </source>
</evidence>
<accession>A0A378TB84</accession>
<dbReference type="Pfam" id="PF12079">
    <property type="entry name" value="DUF3558"/>
    <property type="match status" value="1"/>
</dbReference>
<evidence type="ECO:0000256" key="1">
    <source>
        <dbReference type="SAM" id="SignalP"/>
    </source>
</evidence>
<proteinExistence type="predicted"/>
<reference evidence="2 3" key="1">
    <citation type="submission" date="2018-06" db="EMBL/GenBank/DDBJ databases">
        <authorList>
            <consortium name="Pathogen Informatics"/>
            <person name="Doyle S."/>
        </authorList>
    </citation>
    <scope>NUCLEOTIDE SEQUENCE [LARGE SCALE GENOMIC DNA]</scope>
    <source>
        <strain evidence="2 3">NCTC10821</strain>
    </source>
</reference>
<dbReference type="RefSeq" id="WP_115278058.1">
    <property type="nucleotide sequence ID" value="NZ_UGQT01000001.1"/>
</dbReference>
<dbReference type="AlphaFoldDB" id="A0A378TB84"/>
<keyword evidence="1" id="KW-0732">Signal</keyword>
<feature type="chain" id="PRO_5039252550" evidence="1">
    <location>
        <begin position="24"/>
        <end position="168"/>
    </location>
</feature>
<organism evidence="2 3">
    <name type="scientific">Mycolicibacterium tokaiense</name>
    <dbReference type="NCBI Taxonomy" id="39695"/>
    <lineage>
        <taxon>Bacteria</taxon>
        <taxon>Bacillati</taxon>
        <taxon>Actinomycetota</taxon>
        <taxon>Actinomycetes</taxon>
        <taxon>Mycobacteriales</taxon>
        <taxon>Mycobacteriaceae</taxon>
        <taxon>Mycolicibacterium</taxon>
    </lineage>
</organism>
<dbReference type="OrthoDB" id="4714183at2"/>
<dbReference type="Proteomes" id="UP000254978">
    <property type="component" value="Unassembled WGS sequence"/>
</dbReference>
<protein>
    <submittedName>
        <fullName evidence="2">Protein of uncharacterized function (DUF3558)</fullName>
    </submittedName>
</protein>
<dbReference type="PROSITE" id="PS51257">
    <property type="entry name" value="PROKAR_LIPOPROTEIN"/>
    <property type="match status" value="1"/>
</dbReference>
<evidence type="ECO:0000313" key="3">
    <source>
        <dbReference type="Proteomes" id="UP000254978"/>
    </source>
</evidence>
<name>A0A378TB84_9MYCO</name>
<dbReference type="EMBL" id="UGQT01000001">
    <property type="protein sequence ID" value="STZ58088.1"/>
    <property type="molecule type" value="Genomic_DNA"/>
</dbReference>
<gene>
    <name evidence="2" type="ORF">NCTC10821_01594</name>
</gene>
<sequence>MTRFALVILAALLTACGSPSEPAETTAAVPPGGFDSGECNRVTDDEVEEAAGTAIFQKVLDNETGCFWQEQTMLGTVGAGMGISTWWYRGSDLDVERRLEQEAGRTITELEMSGNQGFKAEDVNACSIYIDKGDDVIAWTIQTLNPASLPDLCGITEQLAQLSQDRVN</sequence>
<dbReference type="InterPro" id="IPR024520">
    <property type="entry name" value="DUF3558"/>
</dbReference>